<feature type="compositionally biased region" description="Gly residues" evidence="1">
    <location>
        <begin position="170"/>
        <end position="180"/>
    </location>
</feature>
<sequence>MQLRPGALGPPPGRCVSRPSLRSRAPRRKRPWKPRQLRGPSQSPTAPARALPLPRGARMTWLSPGTGELRKGVESGLCGRGMGRRLTAPTAPPPASRTPKDAGPRQGPGGPRCATHPLNTPSGPFRTALPPSPTPHPFPVPSRRPSPGRQLGCPQGTPLSWRRALSPSVGGRGEVRGAGGRDPASVAQSPSGKSWDRDPRSPRGGGRRAAVVGRSARAPSGGGAGSGSGGQEQAAPGRAAEPARHKAPRVPTHSPAAPLFPYRLLRDLPAQSWFEGSRQVPGTSSYPVPAAQRAGPAGVAGGSALTSRGEGHTGSFAQLCSRGPRLRRTLLLFPGSPQSRRRASGSRLPPPSPR</sequence>
<feature type="compositionally biased region" description="Basic residues" evidence="1">
    <location>
        <begin position="24"/>
        <end position="36"/>
    </location>
</feature>
<keyword evidence="3" id="KW-1185">Reference proteome</keyword>
<evidence type="ECO:0000256" key="1">
    <source>
        <dbReference type="SAM" id="MobiDB-lite"/>
    </source>
</evidence>
<evidence type="ECO:0000313" key="3">
    <source>
        <dbReference type="Proteomes" id="UP001176941"/>
    </source>
</evidence>
<accession>A0ABN8XU76</accession>
<gene>
    <name evidence="2" type="ORF">MRATA1EN1_LOCUS1891</name>
</gene>
<dbReference type="Proteomes" id="UP001176941">
    <property type="component" value="Chromosome 10"/>
</dbReference>
<organism evidence="2 3">
    <name type="scientific">Rangifer tarandus platyrhynchus</name>
    <name type="common">Svalbard reindeer</name>
    <dbReference type="NCBI Taxonomy" id="3082113"/>
    <lineage>
        <taxon>Eukaryota</taxon>
        <taxon>Metazoa</taxon>
        <taxon>Chordata</taxon>
        <taxon>Craniata</taxon>
        <taxon>Vertebrata</taxon>
        <taxon>Euteleostomi</taxon>
        <taxon>Mammalia</taxon>
        <taxon>Eutheria</taxon>
        <taxon>Laurasiatheria</taxon>
        <taxon>Artiodactyla</taxon>
        <taxon>Ruminantia</taxon>
        <taxon>Pecora</taxon>
        <taxon>Cervidae</taxon>
        <taxon>Odocoileinae</taxon>
        <taxon>Rangifer</taxon>
    </lineage>
</organism>
<feature type="region of interest" description="Disordered" evidence="1">
    <location>
        <begin position="276"/>
        <end position="354"/>
    </location>
</feature>
<feature type="region of interest" description="Disordered" evidence="1">
    <location>
        <begin position="1"/>
        <end position="258"/>
    </location>
</feature>
<feature type="compositionally biased region" description="Low complexity" evidence="1">
    <location>
        <begin position="44"/>
        <end position="58"/>
    </location>
</feature>
<reference evidence="2" key="1">
    <citation type="submission" date="2023-04" db="EMBL/GenBank/DDBJ databases">
        <authorList>
            <consortium name="ELIXIR-Norway"/>
        </authorList>
    </citation>
    <scope>NUCLEOTIDE SEQUENCE [LARGE SCALE GENOMIC DNA]</scope>
</reference>
<proteinExistence type="predicted"/>
<evidence type="ECO:0000313" key="2">
    <source>
        <dbReference type="EMBL" id="CAI9152929.1"/>
    </source>
</evidence>
<feature type="compositionally biased region" description="Gly residues" evidence="1">
    <location>
        <begin position="220"/>
        <end position="230"/>
    </location>
</feature>
<feature type="compositionally biased region" description="Pro residues" evidence="1">
    <location>
        <begin position="130"/>
        <end position="144"/>
    </location>
</feature>
<protein>
    <submittedName>
        <fullName evidence="2">Uncharacterized protein</fullName>
    </submittedName>
</protein>
<dbReference type="EMBL" id="OX459946">
    <property type="protein sequence ID" value="CAI9152929.1"/>
    <property type="molecule type" value="Genomic_DNA"/>
</dbReference>
<name>A0ABN8XU76_RANTA</name>
<feature type="compositionally biased region" description="Low complexity" evidence="1">
    <location>
        <begin position="208"/>
        <end position="219"/>
    </location>
</feature>